<reference evidence="2 3" key="1">
    <citation type="submission" date="2020-04" db="EMBL/GenBank/DDBJ databases">
        <title>Chitinophaga sp. G-6-1-13 sp. nov., isolated from soil.</title>
        <authorList>
            <person name="Dahal R.H."/>
            <person name="Chaudhary D.K."/>
        </authorList>
    </citation>
    <scope>NUCLEOTIDE SEQUENCE [LARGE SCALE GENOMIC DNA]</scope>
    <source>
        <strain evidence="2 3">G-6-1-13</strain>
    </source>
</reference>
<dbReference type="EMBL" id="JABBGC010000004">
    <property type="protein sequence ID" value="NML41301.1"/>
    <property type="molecule type" value="Genomic_DNA"/>
</dbReference>
<sequence>MKQLLKKLSFAIVTICTITSAPFAATQPQPTQPQPTEKTVLWKISGNGLDKPSYLFGTFHMLCKDDFIISEKAKKAFAGTSQLVIEANIFDPAELQVAQKEIMSDVPQSQRLSKEKYALVDSVLRAKTGVPFQRFDSIRLSALVAVLVRLGFTCPQPVSQEAALYQYAQQKQMKFTTLETMKEQVDYMNKGFSDAFFFKFLQTIDSLKQLTTRMVKAYKAEDIDVIMQEMNDADMSYWMLTRRNADWAVKMPAMMQANSCFFAVGSGHLAGENGIIQLLKAKGYTVTPVLN</sequence>
<dbReference type="RefSeq" id="WP_169228389.1">
    <property type="nucleotide sequence ID" value="NZ_JABBGC010000004.1"/>
</dbReference>
<evidence type="ECO:0000313" key="2">
    <source>
        <dbReference type="EMBL" id="NML41301.1"/>
    </source>
</evidence>
<feature type="signal peptide" evidence="1">
    <location>
        <begin position="1"/>
        <end position="24"/>
    </location>
</feature>
<dbReference type="Proteomes" id="UP000583266">
    <property type="component" value="Unassembled WGS sequence"/>
</dbReference>
<dbReference type="AlphaFoldDB" id="A0A848GV09"/>
<evidence type="ECO:0000256" key="1">
    <source>
        <dbReference type="SAM" id="SignalP"/>
    </source>
</evidence>
<gene>
    <name evidence="2" type="ORF">HHL17_29175</name>
</gene>
<feature type="chain" id="PRO_5032684011" evidence="1">
    <location>
        <begin position="25"/>
        <end position="291"/>
    </location>
</feature>
<dbReference type="PANTHER" id="PTHR40590:SF1">
    <property type="entry name" value="CYTOPLASMIC PROTEIN"/>
    <property type="match status" value="1"/>
</dbReference>
<dbReference type="Pfam" id="PF01963">
    <property type="entry name" value="TraB_PrgY_gumN"/>
    <property type="match status" value="1"/>
</dbReference>
<dbReference type="PANTHER" id="PTHR40590">
    <property type="entry name" value="CYTOPLASMIC PROTEIN-RELATED"/>
    <property type="match status" value="1"/>
</dbReference>
<dbReference type="InterPro" id="IPR002816">
    <property type="entry name" value="TraB/PrgY/GumN_fam"/>
</dbReference>
<accession>A0A848GV09</accession>
<protein>
    <submittedName>
        <fullName evidence="2">TraB/GumN family protein</fullName>
    </submittedName>
</protein>
<keyword evidence="3" id="KW-1185">Reference proteome</keyword>
<keyword evidence="1" id="KW-0732">Signal</keyword>
<evidence type="ECO:0000313" key="3">
    <source>
        <dbReference type="Proteomes" id="UP000583266"/>
    </source>
</evidence>
<proteinExistence type="predicted"/>
<name>A0A848GV09_9BACT</name>
<organism evidence="2 3">
    <name type="scientific">Chitinophaga fulva</name>
    <dbReference type="NCBI Taxonomy" id="2728842"/>
    <lineage>
        <taxon>Bacteria</taxon>
        <taxon>Pseudomonadati</taxon>
        <taxon>Bacteroidota</taxon>
        <taxon>Chitinophagia</taxon>
        <taxon>Chitinophagales</taxon>
        <taxon>Chitinophagaceae</taxon>
        <taxon>Chitinophaga</taxon>
    </lineage>
</organism>
<dbReference type="CDD" id="cd14789">
    <property type="entry name" value="Tiki"/>
    <property type="match status" value="1"/>
</dbReference>
<comment type="caution">
    <text evidence="2">The sequence shown here is derived from an EMBL/GenBank/DDBJ whole genome shotgun (WGS) entry which is preliminary data.</text>
</comment>
<dbReference type="InterPro" id="IPR047111">
    <property type="entry name" value="YbaP-like"/>
</dbReference>